<evidence type="ECO:0000256" key="9">
    <source>
        <dbReference type="RuleBase" id="RU362122"/>
    </source>
</evidence>
<keyword evidence="7 9" id="KW-1133">Transmembrane helix</keyword>
<dbReference type="GO" id="GO:0015190">
    <property type="term" value="F:L-leucine transmembrane transporter activity"/>
    <property type="evidence" value="ECO:0007669"/>
    <property type="project" value="TreeGrafter"/>
</dbReference>
<evidence type="ECO:0000256" key="8">
    <source>
        <dbReference type="ARBA" id="ARBA00023136"/>
    </source>
</evidence>
<keyword evidence="4" id="KW-1003">Cell membrane</keyword>
<evidence type="ECO:0000313" key="11">
    <source>
        <dbReference type="Proteomes" id="UP000680020"/>
    </source>
</evidence>
<feature type="transmembrane region" description="Helical" evidence="9">
    <location>
        <begin position="378"/>
        <end position="400"/>
    </location>
</feature>
<feature type="transmembrane region" description="Helical" evidence="9">
    <location>
        <begin position="412"/>
        <end position="430"/>
    </location>
</feature>
<feature type="transmembrane region" description="Helical" evidence="9">
    <location>
        <begin position="73"/>
        <end position="95"/>
    </location>
</feature>
<evidence type="ECO:0000256" key="7">
    <source>
        <dbReference type="ARBA" id="ARBA00022989"/>
    </source>
</evidence>
<feature type="transmembrane region" description="Helical" evidence="9">
    <location>
        <begin position="442"/>
        <end position="462"/>
    </location>
</feature>
<evidence type="ECO:0000313" key="10">
    <source>
        <dbReference type="EMBL" id="MBS7823998.1"/>
    </source>
</evidence>
<keyword evidence="5 9" id="KW-0812">Transmembrane</keyword>
<keyword evidence="8 9" id="KW-0472">Membrane</keyword>
<keyword evidence="6 9" id="KW-0029">Amino-acid transport</keyword>
<dbReference type="GO" id="GO:0015818">
    <property type="term" value="P:isoleucine transport"/>
    <property type="evidence" value="ECO:0007669"/>
    <property type="project" value="TreeGrafter"/>
</dbReference>
<feature type="transmembrane region" description="Helical" evidence="9">
    <location>
        <begin position="315"/>
        <end position="340"/>
    </location>
</feature>
<sequence>MTVRKITAIGFMLFAIFFGAGNLIFPPNAGWLSGGNFFPAIIGFVITGVGLPLLGIIAGSFSEEGFITETKRIGVIFSVVFMVAIYLTIGPFFAIPRTATVSYEMALVPFIRNEGGLLHGLFLSIAEGLKSMFYAADASVLATDLVGKVGLFFYSVFFFIVVFWLSFNPTKIVDRVGQILTPALLITMLVLIVLAIFQLNTPIEAVDPSYQAAPFAKGFVEGYQTMDTIAAVAFSIIVLKAVRAYGITNQKDLFKYSSYAAVIAGVALGLIYIALGWVGNHFPIDEAQFALQQQDRGTYILTQVSRMTLGLPGQFLLGIIVGLACLTTAIGLIVSISSYFHSLMPRLSYKQYAIIFTLISFGLANQGLSSIIKGAIPVLLIVYPLTITLIVLIFIDKLLVPLDKVELRITTYVVLFISVSSVFFPTAGFVQMLPLHDISMGWVVPGVVAFLVAIHINNNILLKRAVRNQNKEHKIAQIVE</sequence>
<feature type="transmembrane region" description="Helical" evidence="9">
    <location>
        <begin position="352"/>
        <end position="372"/>
    </location>
</feature>
<keyword evidence="3 9" id="KW-0813">Transport</keyword>
<reference evidence="10" key="1">
    <citation type="submission" date="2021-03" db="EMBL/GenBank/DDBJ databases">
        <title>Identification and antibiotic profiling of Wohlfahrtiimonas chitiniclastica, an underestimated human pathogen.</title>
        <authorList>
            <person name="Kopf A."/>
            <person name="Bunk B."/>
            <person name="Coldewey S."/>
            <person name="Gunzer F."/>
            <person name="Riedel T."/>
            <person name="Schroettner P."/>
        </authorList>
    </citation>
    <scope>NUCLEOTIDE SEQUENCE</scope>
    <source>
        <strain evidence="10">DSM 100917</strain>
    </source>
</reference>
<dbReference type="GO" id="GO:0015820">
    <property type="term" value="P:L-leucine transport"/>
    <property type="evidence" value="ECO:0007669"/>
    <property type="project" value="TreeGrafter"/>
</dbReference>
<evidence type="ECO:0000256" key="1">
    <source>
        <dbReference type="ARBA" id="ARBA00004651"/>
    </source>
</evidence>
<feature type="transmembrane region" description="Helical" evidence="9">
    <location>
        <begin position="228"/>
        <end position="246"/>
    </location>
</feature>
<comment type="subcellular location">
    <subcellularLocation>
        <location evidence="9">Cell inner membrane</location>
        <topology evidence="9">Multi-pass membrane protein</topology>
    </subcellularLocation>
    <subcellularLocation>
        <location evidence="1">Cell membrane</location>
        <topology evidence="1">Multi-pass membrane protein</topology>
    </subcellularLocation>
</comment>
<evidence type="ECO:0000256" key="3">
    <source>
        <dbReference type="ARBA" id="ARBA00022448"/>
    </source>
</evidence>
<feature type="transmembrane region" description="Helical" evidence="9">
    <location>
        <begin position="258"/>
        <end position="278"/>
    </location>
</feature>
<dbReference type="GO" id="GO:0005304">
    <property type="term" value="F:L-valine transmembrane transporter activity"/>
    <property type="evidence" value="ECO:0007669"/>
    <property type="project" value="TreeGrafter"/>
</dbReference>
<dbReference type="Proteomes" id="UP000680020">
    <property type="component" value="Unassembled WGS sequence"/>
</dbReference>
<proteinExistence type="inferred from homology"/>
<dbReference type="AlphaFoldDB" id="A0AB35C0T9"/>
<dbReference type="PANTHER" id="PTHR30588:SF7">
    <property type="entry name" value="BRANCHED-CHAIN AMINO ACID CARRIER PROTEIN SAOUHSC_01411-RELATED"/>
    <property type="match status" value="1"/>
</dbReference>
<organism evidence="10 11">
    <name type="scientific">Wohlfahrtiimonas chitiniclastica</name>
    <dbReference type="NCBI Taxonomy" id="400946"/>
    <lineage>
        <taxon>Bacteria</taxon>
        <taxon>Pseudomonadati</taxon>
        <taxon>Pseudomonadota</taxon>
        <taxon>Gammaproteobacteria</taxon>
        <taxon>Cardiobacteriales</taxon>
        <taxon>Ignatzschineriaceae</taxon>
        <taxon>Wohlfahrtiimonas</taxon>
    </lineage>
</organism>
<comment type="caution">
    <text evidence="10">The sequence shown here is derived from an EMBL/GenBank/DDBJ whole genome shotgun (WGS) entry which is preliminary data.</text>
</comment>
<dbReference type="EMBL" id="JAGIBU010000001">
    <property type="protein sequence ID" value="MBS7823998.1"/>
    <property type="molecule type" value="Genomic_DNA"/>
</dbReference>
<dbReference type="RefSeq" id="WP_094492055.1">
    <property type="nucleotide sequence ID" value="NZ_JAGIBT010000001.1"/>
</dbReference>
<dbReference type="GO" id="GO:0005886">
    <property type="term" value="C:plasma membrane"/>
    <property type="evidence" value="ECO:0007669"/>
    <property type="project" value="UniProtKB-SubCell"/>
</dbReference>
<evidence type="ECO:0000256" key="6">
    <source>
        <dbReference type="ARBA" id="ARBA00022970"/>
    </source>
</evidence>
<feature type="transmembrane region" description="Helical" evidence="9">
    <location>
        <begin position="7"/>
        <end position="25"/>
    </location>
</feature>
<dbReference type="Pfam" id="PF05525">
    <property type="entry name" value="Branch_AA_trans"/>
    <property type="match status" value="2"/>
</dbReference>
<accession>A0AB35C0T9</accession>
<dbReference type="NCBIfam" id="TIGR00796">
    <property type="entry name" value="livcs"/>
    <property type="match status" value="1"/>
</dbReference>
<comment type="similarity">
    <text evidence="2 9">Belongs to the branched chain amino acid transporter family.</text>
</comment>
<feature type="transmembrane region" description="Helical" evidence="9">
    <location>
        <begin position="149"/>
        <end position="167"/>
    </location>
</feature>
<protein>
    <recommendedName>
        <fullName evidence="9">Branched-chain amino acid transport system carrier protein</fullName>
    </recommendedName>
</protein>
<feature type="transmembrane region" description="Helical" evidence="9">
    <location>
        <begin position="37"/>
        <end position="61"/>
    </location>
</feature>
<feature type="transmembrane region" description="Helical" evidence="9">
    <location>
        <begin position="179"/>
        <end position="199"/>
    </location>
</feature>
<evidence type="ECO:0000256" key="4">
    <source>
        <dbReference type="ARBA" id="ARBA00022475"/>
    </source>
</evidence>
<evidence type="ECO:0000256" key="5">
    <source>
        <dbReference type="ARBA" id="ARBA00022692"/>
    </source>
</evidence>
<dbReference type="InterPro" id="IPR004685">
    <property type="entry name" value="Brnchd-chn_aa_trnsp_Livcs"/>
</dbReference>
<evidence type="ECO:0000256" key="2">
    <source>
        <dbReference type="ARBA" id="ARBA00008540"/>
    </source>
</evidence>
<dbReference type="PANTHER" id="PTHR30588">
    <property type="entry name" value="BRANCHED-CHAIN AMINO ACID TRANSPORT SYSTEM 2 CARRIER PROTEIN"/>
    <property type="match status" value="1"/>
</dbReference>
<gene>
    <name evidence="10" type="primary">brnQ</name>
    <name evidence="10" type="ORF">J7561_02115</name>
</gene>
<dbReference type="GO" id="GO:0015188">
    <property type="term" value="F:L-isoleucine transmembrane transporter activity"/>
    <property type="evidence" value="ECO:0007669"/>
    <property type="project" value="TreeGrafter"/>
</dbReference>
<name>A0AB35C0T9_9GAMM</name>
<comment type="function">
    <text evidence="9">Component of the transport system for branched-chain amino acids.</text>
</comment>